<dbReference type="Proteomes" id="UP000267606">
    <property type="component" value="Unassembled WGS sequence"/>
</dbReference>
<dbReference type="WBParaSite" id="OFLC_0000347501-mRNA-1">
    <property type="protein sequence ID" value="OFLC_0000347501-mRNA-1"/>
    <property type="gene ID" value="OFLC_0000347501"/>
</dbReference>
<reference evidence="3" key="1">
    <citation type="submission" date="2016-06" db="UniProtKB">
        <authorList>
            <consortium name="WormBaseParasite"/>
        </authorList>
    </citation>
    <scope>IDENTIFICATION</scope>
</reference>
<keyword evidence="2" id="KW-1185">Reference proteome</keyword>
<sequence length="89" mass="9911">MDQCKAMDILMKSRNLAQLRHELDCLPNTSLLSVASKCLDHFTLANYAGFIGNINSLLKCINTQGVRCEKIKALLNYLLEISVIEIGNV</sequence>
<gene>
    <name evidence="1" type="ORF">OFLC_LOCUS3476</name>
</gene>
<proteinExistence type="predicted"/>
<organism evidence="3">
    <name type="scientific">Onchocerca flexuosa</name>
    <dbReference type="NCBI Taxonomy" id="387005"/>
    <lineage>
        <taxon>Eukaryota</taxon>
        <taxon>Metazoa</taxon>
        <taxon>Ecdysozoa</taxon>
        <taxon>Nematoda</taxon>
        <taxon>Chromadorea</taxon>
        <taxon>Rhabditida</taxon>
        <taxon>Spirurina</taxon>
        <taxon>Spiruromorpha</taxon>
        <taxon>Filarioidea</taxon>
        <taxon>Onchocercidae</taxon>
        <taxon>Onchocerca</taxon>
    </lineage>
</organism>
<accession>A0A183H7L4</accession>
<evidence type="ECO:0000313" key="3">
    <source>
        <dbReference type="WBParaSite" id="OFLC_0000347501-mRNA-1"/>
    </source>
</evidence>
<evidence type="ECO:0000313" key="2">
    <source>
        <dbReference type="Proteomes" id="UP000267606"/>
    </source>
</evidence>
<dbReference type="STRING" id="387005.A0A183H7L4"/>
<dbReference type="EMBL" id="UZAJ01002329">
    <property type="protein sequence ID" value="VDO36638.1"/>
    <property type="molecule type" value="Genomic_DNA"/>
</dbReference>
<evidence type="ECO:0000313" key="1">
    <source>
        <dbReference type="EMBL" id="VDO36638.1"/>
    </source>
</evidence>
<dbReference type="AlphaFoldDB" id="A0A183H7L4"/>
<name>A0A183H7L4_9BILA</name>
<reference evidence="1 2" key="2">
    <citation type="submission" date="2018-11" db="EMBL/GenBank/DDBJ databases">
        <authorList>
            <consortium name="Pathogen Informatics"/>
        </authorList>
    </citation>
    <scope>NUCLEOTIDE SEQUENCE [LARGE SCALE GENOMIC DNA]</scope>
</reference>
<protein>
    <submittedName>
        <fullName evidence="3">Inverted formin-2</fullName>
    </submittedName>
</protein>